<dbReference type="PANTHER" id="PTHR33693">
    <property type="entry name" value="TYPE-5 URACIL-DNA GLYCOSYLASE"/>
    <property type="match status" value="1"/>
</dbReference>
<reference evidence="11 12" key="1">
    <citation type="submission" date="2018-03" db="EMBL/GenBank/DDBJ databases">
        <authorList>
            <person name="Keele B.F."/>
        </authorList>
    </citation>
    <scope>NUCLEOTIDE SEQUENCE [LARGE SCALE GENOMIC DNA]</scope>
    <source>
        <strain evidence="11 12">CeCT 8812</strain>
    </source>
</reference>
<dbReference type="InterPro" id="IPR051536">
    <property type="entry name" value="UDG_Type-4/5"/>
</dbReference>
<dbReference type="PANTHER" id="PTHR33693:SF9">
    <property type="entry name" value="TYPE-4 URACIL-DNA GLYCOSYLASE"/>
    <property type="match status" value="1"/>
</dbReference>
<name>A0A2R8ACK4_9RHOB</name>
<dbReference type="AlphaFoldDB" id="A0A2R8ACK4"/>
<keyword evidence="8" id="KW-0411">Iron-sulfur</keyword>
<evidence type="ECO:0000256" key="8">
    <source>
        <dbReference type="ARBA" id="ARBA00023014"/>
    </source>
</evidence>
<dbReference type="InterPro" id="IPR005273">
    <property type="entry name" value="Ura-DNA_glyco_family4"/>
</dbReference>
<dbReference type="RefSeq" id="WP_108782569.1">
    <property type="nucleotide sequence ID" value="NZ_OMKW01000003.1"/>
</dbReference>
<comment type="similarity">
    <text evidence="1">Belongs to the uracil-DNA glycosylase (UDG) superfamily. Type 4 (UDGa) family.</text>
</comment>
<dbReference type="NCBIfam" id="TIGR03915">
    <property type="entry name" value="SAM_7_link_chp"/>
    <property type="match status" value="1"/>
</dbReference>
<dbReference type="InterPro" id="IPR005122">
    <property type="entry name" value="Uracil-DNA_glycosylase-like"/>
</dbReference>
<keyword evidence="12" id="KW-1185">Reference proteome</keyword>
<dbReference type="Pfam" id="PF03167">
    <property type="entry name" value="UDG"/>
    <property type="match status" value="1"/>
</dbReference>
<dbReference type="SUPFAM" id="SSF52141">
    <property type="entry name" value="Uracil-DNA glycosylase-like"/>
    <property type="match status" value="1"/>
</dbReference>
<evidence type="ECO:0000256" key="5">
    <source>
        <dbReference type="ARBA" id="ARBA00022763"/>
    </source>
</evidence>
<gene>
    <name evidence="11" type="ORF">POI8812_02146</name>
</gene>
<evidence type="ECO:0000256" key="7">
    <source>
        <dbReference type="ARBA" id="ARBA00023004"/>
    </source>
</evidence>
<dbReference type="SMART" id="SM00986">
    <property type="entry name" value="UDG"/>
    <property type="match status" value="1"/>
</dbReference>
<organism evidence="11 12">
    <name type="scientific">Pontivivens insulae</name>
    <dbReference type="NCBI Taxonomy" id="1639689"/>
    <lineage>
        <taxon>Bacteria</taxon>
        <taxon>Pseudomonadati</taxon>
        <taxon>Pseudomonadota</taxon>
        <taxon>Alphaproteobacteria</taxon>
        <taxon>Rhodobacterales</taxon>
        <taxon>Paracoccaceae</taxon>
        <taxon>Pontivivens</taxon>
    </lineage>
</organism>
<dbReference type="GO" id="GO:0046872">
    <property type="term" value="F:metal ion binding"/>
    <property type="evidence" value="ECO:0007669"/>
    <property type="project" value="UniProtKB-KW"/>
</dbReference>
<dbReference type="Proteomes" id="UP000244932">
    <property type="component" value="Unassembled WGS sequence"/>
</dbReference>
<dbReference type="GO" id="GO:0097506">
    <property type="term" value="F:deaminated base DNA N-glycosylase activity"/>
    <property type="evidence" value="ECO:0007669"/>
    <property type="project" value="UniProtKB-ARBA"/>
</dbReference>
<keyword evidence="4" id="KW-0479">Metal-binding</keyword>
<evidence type="ECO:0000256" key="4">
    <source>
        <dbReference type="ARBA" id="ARBA00022723"/>
    </source>
</evidence>
<keyword evidence="3" id="KW-0004">4Fe-4S</keyword>
<evidence type="ECO:0000259" key="10">
    <source>
        <dbReference type="SMART" id="SM00986"/>
    </source>
</evidence>
<evidence type="ECO:0000256" key="3">
    <source>
        <dbReference type="ARBA" id="ARBA00022485"/>
    </source>
</evidence>
<proteinExistence type="inferred from homology"/>
<keyword evidence="6" id="KW-0378">Hydrolase</keyword>
<dbReference type="EMBL" id="OMKW01000003">
    <property type="protein sequence ID" value="SPF29825.1"/>
    <property type="molecule type" value="Genomic_DNA"/>
</dbReference>
<dbReference type="GO" id="GO:0051539">
    <property type="term" value="F:4 iron, 4 sulfur cluster binding"/>
    <property type="evidence" value="ECO:0007669"/>
    <property type="project" value="UniProtKB-KW"/>
</dbReference>
<keyword evidence="7" id="KW-0408">Iron</keyword>
<evidence type="ECO:0000256" key="2">
    <source>
        <dbReference type="ARBA" id="ARBA00019403"/>
    </source>
</evidence>
<dbReference type="OrthoDB" id="5290748at2"/>
<dbReference type="CDD" id="cd10030">
    <property type="entry name" value="UDG-F4_TTUDGA_SPO1dp_like"/>
    <property type="match status" value="1"/>
</dbReference>
<evidence type="ECO:0000256" key="6">
    <source>
        <dbReference type="ARBA" id="ARBA00022801"/>
    </source>
</evidence>
<dbReference type="SMART" id="SM00987">
    <property type="entry name" value="UreE_C"/>
    <property type="match status" value="1"/>
</dbReference>
<dbReference type="GO" id="GO:0006281">
    <property type="term" value="P:DNA repair"/>
    <property type="evidence" value="ECO:0007669"/>
    <property type="project" value="UniProtKB-KW"/>
</dbReference>
<keyword evidence="5" id="KW-0227">DNA damage</keyword>
<dbReference type="Gene3D" id="3.40.470.10">
    <property type="entry name" value="Uracil-DNA glycosylase-like domain"/>
    <property type="match status" value="1"/>
</dbReference>
<dbReference type="Pfam" id="PF13566">
    <property type="entry name" value="DUF4130"/>
    <property type="match status" value="1"/>
</dbReference>
<dbReference type="InterPro" id="IPR023875">
    <property type="entry name" value="DNA_repair_put"/>
</dbReference>
<dbReference type="NCBIfam" id="TIGR03914">
    <property type="entry name" value="UDG_fam_dom"/>
    <property type="match status" value="1"/>
</dbReference>
<feature type="domain" description="Uracil-DNA glycosylase-like" evidence="10">
    <location>
        <begin position="304"/>
        <end position="460"/>
    </location>
</feature>
<evidence type="ECO:0000313" key="11">
    <source>
        <dbReference type="EMBL" id="SPF29825.1"/>
    </source>
</evidence>
<dbReference type="NCBIfam" id="TIGR00758">
    <property type="entry name" value="UDG_fam4"/>
    <property type="match status" value="1"/>
</dbReference>
<protein>
    <recommendedName>
        <fullName evidence="2">Type-4 uracil-DNA glycosylase</fullName>
    </recommendedName>
</protein>
<accession>A0A2R8ACK4</accession>
<keyword evidence="9" id="KW-0234">DNA repair</keyword>
<dbReference type="InterPro" id="IPR025404">
    <property type="entry name" value="DUF4130"/>
</dbReference>
<dbReference type="InterPro" id="IPR036895">
    <property type="entry name" value="Uracil-DNA_glycosylase-like_sf"/>
</dbReference>
<evidence type="ECO:0000313" key="12">
    <source>
        <dbReference type="Proteomes" id="UP000244932"/>
    </source>
</evidence>
<sequence>MIRVSLGSEVDFAGWREAARALASNAIAPSDVNWQIGEGGLFDTLSDPLPPPRGEIRVPRGFVNLARNAVCHRDPQRFSRLYALLFRLQTKADLLANDVDDEVRWLKKVDKEIRRDLHKMHAFVRFRKLGDRGSREVFAAWFEPYHRIEQRTAQFFVDRFTGMDWAIVTPEARIVWEDGQLSFGPGGTRSEVPEEDVIEEQWKSYFQAIFNPARLMPKAMQAEMPKKYWKNLPEAALIPEMIAGAERRAKDMQVAAPTAPTALSKRIAGRGDGIDDLTSRDGLIRALSTCDRCSLHCHATQAVAGDGPLEAAMMIVGEQPGDQEDLDGRPFVGPAGQLLDQAFARVGIQRDAVYLTNAVKHFKFEVRGKRRIHKSPSVSEIEACRWWLDNERGLVRPRLILALGASAARAVMGHSVRIGTARGQEFVLDDKTLVHVTVHPSYLLRLQDRSQKIEEWKLFLSDLERAKQRVSEAAGRPVA</sequence>
<evidence type="ECO:0000256" key="9">
    <source>
        <dbReference type="ARBA" id="ARBA00023204"/>
    </source>
</evidence>
<evidence type="ECO:0000256" key="1">
    <source>
        <dbReference type="ARBA" id="ARBA00006521"/>
    </source>
</evidence>